<comment type="caution">
    <text evidence="2">The sequence shown here is derived from an EMBL/GenBank/DDBJ whole genome shotgun (WGS) entry which is preliminary data.</text>
</comment>
<evidence type="ECO:0000313" key="2">
    <source>
        <dbReference type="EMBL" id="OHX64983.1"/>
    </source>
</evidence>
<dbReference type="RefSeq" id="WP_044224429.1">
    <property type="nucleotide sequence ID" value="NZ_JRYR02000001.1"/>
</dbReference>
<proteinExistence type="predicted"/>
<dbReference type="EMBL" id="JRYR02000001">
    <property type="protein sequence ID" value="OHX64983.1"/>
    <property type="molecule type" value="Genomic_DNA"/>
</dbReference>
<evidence type="ECO:0000313" key="3">
    <source>
        <dbReference type="Proteomes" id="UP000179797"/>
    </source>
</evidence>
<reference evidence="2 3" key="1">
    <citation type="journal article" date="2012" name="Int. J. Syst. Evol. Microbiol.">
        <title>Flammeovirga pacifica sp. nov., isolated from deep-sea sediment.</title>
        <authorList>
            <person name="Xu H."/>
            <person name="Fu Y."/>
            <person name="Yang N."/>
            <person name="Ding Z."/>
            <person name="Lai Q."/>
            <person name="Zeng R."/>
        </authorList>
    </citation>
    <scope>NUCLEOTIDE SEQUENCE [LARGE SCALE GENOMIC DNA]</scope>
    <source>
        <strain evidence="3">DSM 24597 / LMG 26175 / WPAGA1</strain>
    </source>
</reference>
<keyword evidence="3" id="KW-1185">Reference proteome</keyword>
<dbReference type="SUPFAM" id="SSF50978">
    <property type="entry name" value="WD40 repeat-like"/>
    <property type="match status" value="1"/>
</dbReference>
<name>A0A1S1YVU9_FLAPC</name>
<dbReference type="OrthoDB" id="972683at2"/>
<feature type="signal peptide" evidence="1">
    <location>
        <begin position="1"/>
        <end position="24"/>
    </location>
</feature>
<dbReference type="Proteomes" id="UP000179797">
    <property type="component" value="Unassembled WGS sequence"/>
</dbReference>
<keyword evidence="1" id="KW-0732">Signal</keyword>
<dbReference type="InterPro" id="IPR036322">
    <property type="entry name" value="WD40_repeat_dom_sf"/>
</dbReference>
<evidence type="ECO:0000256" key="1">
    <source>
        <dbReference type="SAM" id="SignalP"/>
    </source>
</evidence>
<dbReference type="PROSITE" id="PS51257">
    <property type="entry name" value="PROKAR_LIPOPROTEIN"/>
    <property type="match status" value="1"/>
</dbReference>
<evidence type="ECO:0008006" key="4">
    <source>
        <dbReference type="Google" id="ProtNLM"/>
    </source>
</evidence>
<accession>A0A1S1YVU9</accession>
<gene>
    <name evidence="2" type="ORF">NH26_00775</name>
</gene>
<protein>
    <recommendedName>
        <fullName evidence="4">Lipoprotein</fullName>
    </recommendedName>
</protein>
<organism evidence="2 3">
    <name type="scientific">Flammeovirga pacifica</name>
    <dbReference type="NCBI Taxonomy" id="915059"/>
    <lineage>
        <taxon>Bacteria</taxon>
        <taxon>Pseudomonadati</taxon>
        <taxon>Bacteroidota</taxon>
        <taxon>Cytophagia</taxon>
        <taxon>Cytophagales</taxon>
        <taxon>Flammeovirgaceae</taxon>
        <taxon>Flammeovirga</taxon>
    </lineage>
</organism>
<sequence>MKTIFKFGLFAMLLLIGFSCTHKLQEPAQIYEQDGEHSNLRMPFNQRLFLLNNDVVDGKKIGTLFELKYDFQGLGTALTDDQGNSIAEMTKLELTKDGQPWDLPRGGHMCISPKNDFITVVVSGKSTIYLVSLTDFSVREIKLFRYDPDGIDITTHYQNKFSGKITQVDVDRDGFLFLAGKSGFFRVIKDNGKGGSDDPTDNTGSDIWSDVDKSLENTVYDGEIWAHVIPYSYSGNIEMENKDDDEIDLPEAYFEDMAEVTELNGTELQGEVRFWGGDILFTQNSKETGGFEGQRLISFTQWGQRAIALELDWNWNKGHDATISYNAAEIFRLRTPHPTKQGKFKGTGRVTGAALCGDNMVFTSHHFKNKLQLWTLDGEVVDTPILYLDGQPWEGENKKGHNWGDMASTQEFDLGENEGEYGNFGEREINGDRTSDWKKDHWNLAEMKLYRPGTITKVHGATIDEANNPNMDTEARQNSANADIADLRSKAYKFTALGQGGYAVMRFRAPTVVTPSSRLQVVETTWNRKPNYNGDAVAALASYNEQAKVYVWLANDPYNQPRYVNNTWINEGMGGQWIEVGDAYISENIFDYSKTGIPNGTPIQWVKIVDAGSGTFDGFDINFVSAYAEYCEDFGFGDFESDNATFFANYTTYTEADRLDKQEHEGLASVTNNPYNVHNKFVDVDLNTQALVVNAAQNDHPNRSSYDENADLSKTFFKTYIPVLAGQTYYFSAEALNAIPISKNTNDPHLRMYIKSNIGFLNMETSYSDVVILHETDPSNVAWSHLNQEFTASQNGVIEIGIEEISDKWHGNDFVIDKISFSCDPSAQDICESTANKLTFESVPGHIRVKWSASLESEIKGFQFWVADITADATVSVKKGEEDLRKKPWSGAQFTEGRVVVAFGDGYRDGSGFYTPSQGNDGMNYIDLPMENPGVSGDRRIYSSSICDFWYTGGTNYSNSTIQQVPYNGQAL</sequence>
<feature type="chain" id="PRO_5010189366" description="Lipoprotein" evidence="1">
    <location>
        <begin position="25"/>
        <end position="972"/>
    </location>
</feature>
<dbReference type="AlphaFoldDB" id="A0A1S1YVU9"/>